<dbReference type="EMBL" id="BARU01035209">
    <property type="protein sequence ID" value="GAH72434.1"/>
    <property type="molecule type" value="Genomic_DNA"/>
</dbReference>
<proteinExistence type="predicted"/>
<dbReference type="AlphaFoldDB" id="X1J254"/>
<accession>X1J254</accession>
<reference evidence="1" key="1">
    <citation type="journal article" date="2014" name="Front. Microbiol.">
        <title>High frequency of phylogenetically diverse reductive dehalogenase-homologous genes in deep subseafloor sedimentary metagenomes.</title>
        <authorList>
            <person name="Kawai M."/>
            <person name="Futagami T."/>
            <person name="Toyoda A."/>
            <person name="Takaki Y."/>
            <person name="Nishi S."/>
            <person name="Hori S."/>
            <person name="Arai W."/>
            <person name="Tsubouchi T."/>
            <person name="Morono Y."/>
            <person name="Uchiyama I."/>
            <person name="Ito T."/>
            <person name="Fujiyama A."/>
            <person name="Inagaki F."/>
            <person name="Takami H."/>
        </authorList>
    </citation>
    <scope>NUCLEOTIDE SEQUENCE</scope>
    <source>
        <strain evidence="1">Expedition CK06-06</strain>
    </source>
</reference>
<name>X1J254_9ZZZZ</name>
<evidence type="ECO:0008006" key="2">
    <source>
        <dbReference type="Google" id="ProtNLM"/>
    </source>
</evidence>
<sequence>IIFLSTALESILASISDSKKGETIAYRMLLLNTFIEESFTHPSRVLYVYELRSKVIHGSDLYASSKKDYSTMKHVAIETVENASLAIQKMGIRRKNEFHRQLESDKKTVDEIIKWLREQGDPRSIQLADYMADHINP</sequence>
<organism evidence="1">
    <name type="scientific">marine sediment metagenome</name>
    <dbReference type="NCBI Taxonomy" id="412755"/>
    <lineage>
        <taxon>unclassified sequences</taxon>
        <taxon>metagenomes</taxon>
        <taxon>ecological metagenomes</taxon>
    </lineage>
</organism>
<comment type="caution">
    <text evidence="1">The sequence shown here is derived from an EMBL/GenBank/DDBJ whole genome shotgun (WGS) entry which is preliminary data.</text>
</comment>
<feature type="non-terminal residue" evidence="1">
    <location>
        <position position="1"/>
    </location>
</feature>
<evidence type="ECO:0000313" key="1">
    <source>
        <dbReference type="EMBL" id="GAH72434.1"/>
    </source>
</evidence>
<gene>
    <name evidence="1" type="ORF">S03H2_55150</name>
</gene>
<protein>
    <recommendedName>
        <fullName evidence="2">Apea-like HEPN domain-containing protein</fullName>
    </recommendedName>
</protein>